<dbReference type="EMBL" id="MU266343">
    <property type="protein sequence ID" value="KAH7929288.1"/>
    <property type="molecule type" value="Genomic_DNA"/>
</dbReference>
<protein>
    <submittedName>
        <fullName evidence="1">MFS general substrate transporter</fullName>
    </submittedName>
</protein>
<dbReference type="Proteomes" id="UP000790709">
    <property type="component" value="Unassembled WGS sequence"/>
</dbReference>
<comment type="caution">
    <text evidence="1">The sequence shown here is derived from an EMBL/GenBank/DDBJ whole genome shotgun (WGS) entry which is preliminary data.</text>
</comment>
<sequence>MTGFAALPIAEEGGDSYNDTRWLGTPKITGPRWGHLPTLTIGLLGVQVLWSVEMSYASPYLLSLGLTKSWMAMVFLAGPLSGLIVQPLIGILADHSKSRFGRRRPYMLAGSILCSAATLLLGFTRPVATIFTILNSSANDTLTIWLAVFAIYCIDFSINAVQAVDRALLVDTLPPSEQPSGNAWAARMLAIGSVAGFFVGNVDLPRIFPIFGSAQLEVLTVIASLLLLFTHSLTSTFVKERVLVASSASGKGFRQEIRAIWETLFRLPKVIRQICIIQFFAWLAWFPVLFYTTVYIGELHKRSSPIPVDDESELALDAEATRLGSRALFYSALVSLAANTIMPIFVTRTRETTTALSPVSPRKTCLEHFQIHLASLWASSHLLFALCMAATFFTSSVAGATFIMALTGFSWAITQWAPFSLLAEAILSHPTADDAGSIHLADTRSGRRGRTSEDESDNEETRGLVRANYEDDDQSAPSRSSTPERGDAGQPRIMENARARVSRIDVEYVADVAEHDTASLNRKTSNGLSSQAGVILGIHNMFIVVPQFLVTGLSSIIFAIFDPEKSVLHGHHPGNTKPSNGTHPAVESAETASRHLFERQTDALANNDGPNSIAIIFRLGGVAAAVAFVLCWRLARELKRI</sequence>
<gene>
    <name evidence="1" type="ORF">BV22DRAFT_1125897</name>
</gene>
<name>A0ACB8BXC8_9AGAM</name>
<accession>A0ACB8BXC8</accession>
<proteinExistence type="predicted"/>
<evidence type="ECO:0000313" key="1">
    <source>
        <dbReference type="EMBL" id="KAH7929288.1"/>
    </source>
</evidence>
<organism evidence="1 2">
    <name type="scientific">Leucogyrophana mollusca</name>
    <dbReference type="NCBI Taxonomy" id="85980"/>
    <lineage>
        <taxon>Eukaryota</taxon>
        <taxon>Fungi</taxon>
        <taxon>Dikarya</taxon>
        <taxon>Basidiomycota</taxon>
        <taxon>Agaricomycotina</taxon>
        <taxon>Agaricomycetes</taxon>
        <taxon>Agaricomycetidae</taxon>
        <taxon>Boletales</taxon>
        <taxon>Boletales incertae sedis</taxon>
        <taxon>Leucogyrophana</taxon>
    </lineage>
</organism>
<reference evidence="1" key="1">
    <citation type="journal article" date="2021" name="New Phytol.">
        <title>Evolutionary innovations through gain and loss of genes in the ectomycorrhizal Boletales.</title>
        <authorList>
            <person name="Wu G."/>
            <person name="Miyauchi S."/>
            <person name="Morin E."/>
            <person name="Kuo A."/>
            <person name="Drula E."/>
            <person name="Varga T."/>
            <person name="Kohler A."/>
            <person name="Feng B."/>
            <person name="Cao Y."/>
            <person name="Lipzen A."/>
            <person name="Daum C."/>
            <person name="Hundley H."/>
            <person name="Pangilinan J."/>
            <person name="Johnson J."/>
            <person name="Barry K."/>
            <person name="LaButti K."/>
            <person name="Ng V."/>
            <person name="Ahrendt S."/>
            <person name="Min B."/>
            <person name="Choi I.G."/>
            <person name="Park H."/>
            <person name="Plett J.M."/>
            <person name="Magnuson J."/>
            <person name="Spatafora J.W."/>
            <person name="Nagy L.G."/>
            <person name="Henrissat B."/>
            <person name="Grigoriev I.V."/>
            <person name="Yang Z.L."/>
            <person name="Xu J."/>
            <person name="Martin F.M."/>
        </authorList>
    </citation>
    <scope>NUCLEOTIDE SEQUENCE</scope>
    <source>
        <strain evidence="1">KUC20120723A-06</strain>
    </source>
</reference>
<evidence type="ECO:0000313" key="2">
    <source>
        <dbReference type="Proteomes" id="UP000790709"/>
    </source>
</evidence>
<keyword evidence="2" id="KW-1185">Reference proteome</keyword>